<evidence type="ECO:0000313" key="5">
    <source>
        <dbReference type="EMBL" id="VFR85495.1"/>
    </source>
</evidence>
<evidence type="ECO:0000313" key="7">
    <source>
        <dbReference type="EMBL" id="VFS23288.1"/>
    </source>
</evidence>
<dbReference type="EMBL" id="CAADIO010000011">
    <property type="protein sequence ID" value="VFR85495.1"/>
    <property type="molecule type" value="Genomic_DNA"/>
</dbReference>
<gene>
    <name evidence="2" type="ORF">AMP9_1497</name>
    <name evidence="3" type="ORF">BRI6_1674</name>
    <name evidence="4" type="ORF">BRI9_1729</name>
    <name evidence="6" type="ORF">IVO3_1726</name>
    <name evidence="5" type="ORF">RAN3_1475</name>
    <name evidence="7" type="ORF">RAN7_1666</name>
</gene>
<dbReference type="EMBL" id="CAADHY010000024">
    <property type="protein sequence ID" value="VFR29140.1"/>
    <property type="molecule type" value="Genomic_DNA"/>
</dbReference>
<dbReference type="EMBL" id="CAADIZ010000021">
    <property type="protein sequence ID" value="VFS23288.1"/>
    <property type="molecule type" value="Genomic_DNA"/>
</dbReference>
<evidence type="ECO:0000313" key="2">
    <source>
        <dbReference type="EMBL" id="VFR29140.1"/>
    </source>
</evidence>
<dbReference type="InterPro" id="IPR002575">
    <property type="entry name" value="Aminoglycoside_PTrfase"/>
</dbReference>
<organism evidence="3">
    <name type="scientific">plant metagenome</name>
    <dbReference type="NCBI Taxonomy" id="1297885"/>
    <lineage>
        <taxon>unclassified sequences</taxon>
        <taxon>metagenomes</taxon>
        <taxon>organismal metagenomes</taxon>
    </lineage>
</organism>
<reference evidence="3" key="1">
    <citation type="submission" date="2019-03" db="EMBL/GenBank/DDBJ databases">
        <authorList>
            <person name="Danneels B."/>
        </authorList>
    </citation>
    <scope>NUCLEOTIDE SEQUENCE</scope>
</reference>
<evidence type="ECO:0000313" key="4">
    <source>
        <dbReference type="EMBL" id="VFR67145.1"/>
    </source>
</evidence>
<dbReference type="Pfam" id="PF01636">
    <property type="entry name" value="APH"/>
    <property type="match status" value="1"/>
</dbReference>
<dbReference type="AlphaFoldDB" id="A0A484RWR5"/>
<accession>A0A484RWR5</accession>
<proteinExistence type="predicted"/>
<evidence type="ECO:0000313" key="6">
    <source>
        <dbReference type="EMBL" id="VFR95665.1"/>
    </source>
</evidence>
<dbReference type="EMBL" id="CAADII010000023">
    <property type="protein sequence ID" value="VFR54205.1"/>
    <property type="molecule type" value="Genomic_DNA"/>
</dbReference>
<evidence type="ECO:0000313" key="3">
    <source>
        <dbReference type="EMBL" id="VFR54205.1"/>
    </source>
</evidence>
<feature type="domain" description="Aminoglycoside phosphotransferase" evidence="1">
    <location>
        <begin position="83"/>
        <end position="177"/>
    </location>
</feature>
<dbReference type="EMBL" id="CAADIK010000016">
    <property type="protein sequence ID" value="VFR67145.1"/>
    <property type="molecule type" value="Genomic_DNA"/>
</dbReference>
<dbReference type="EMBL" id="CAADIP010000047">
    <property type="protein sequence ID" value="VFR95665.1"/>
    <property type="molecule type" value="Genomic_DNA"/>
</dbReference>
<dbReference type="InterPro" id="IPR011009">
    <property type="entry name" value="Kinase-like_dom_sf"/>
</dbReference>
<sequence length="279" mass="30654">MTSVDDAVQAPPGLDAWLAAARATPEPDGVSEVDIGGVRCVVKRRRRPGRAPLDYGLRYLRAASLSAFCRLFLGEFPSPKVLLRNGLADEAQRLRHWRARGCAVPAVYAEEPGMLVLAYVGTSFPGHLRRADAPTRLALLRAAGEDLARFHQAGGWHGGAQLRNITMLDGRRWRIDFEENIGGALSLPLAQAYDVLQASLSLMGLGRIQHPDWPAMGQALLDGYLSVQDDALVREQLRAMARTLGRVARPLRPVLARLPWRDVQGFLRTADLMQSLSQP</sequence>
<name>A0A484RWR5_9ZZZZ</name>
<evidence type="ECO:0000259" key="1">
    <source>
        <dbReference type="Pfam" id="PF01636"/>
    </source>
</evidence>
<dbReference type="SUPFAM" id="SSF56112">
    <property type="entry name" value="Protein kinase-like (PK-like)"/>
    <property type="match status" value="1"/>
</dbReference>
<protein>
    <submittedName>
        <fullName evidence="3">Ortholog of Bordetella pertussis (BX470248) BP2792</fullName>
    </submittedName>
</protein>